<protein>
    <recommendedName>
        <fullName evidence="1">SHS2 domain-containing protein</fullName>
    </recommendedName>
</protein>
<dbReference type="PANTHER" id="PTHR32432">
    <property type="entry name" value="CELL DIVISION PROTEIN FTSA-RELATED"/>
    <property type="match status" value="1"/>
</dbReference>
<evidence type="ECO:0000313" key="3">
    <source>
        <dbReference type="Proteomes" id="UP000176868"/>
    </source>
</evidence>
<dbReference type="GO" id="GO:0009898">
    <property type="term" value="C:cytoplasmic side of plasma membrane"/>
    <property type="evidence" value="ECO:0007669"/>
    <property type="project" value="TreeGrafter"/>
</dbReference>
<dbReference type="SUPFAM" id="SSF53067">
    <property type="entry name" value="Actin-like ATPase domain"/>
    <property type="match status" value="2"/>
</dbReference>
<name>A0A1G2V5S9_9BACT</name>
<dbReference type="Pfam" id="PF14450">
    <property type="entry name" value="FtsA"/>
    <property type="match status" value="1"/>
</dbReference>
<gene>
    <name evidence="2" type="ORF">A2544_01205</name>
</gene>
<dbReference type="GO" id="GO:0032153">
    <property type="term" value="C:cell division site"/>
    <property type="evidence" value="ECO:0007669"/>
    <property type="project" value="TreeGrafter"/>
</dbReference>
<dbReference type="GO" id="GO:0051301">
    <property type="term" value="P:cell division"/>
    <property type="evidence" value="ECO:0007669"/>
    <property type="project" value="InterPro"/>
</dbReference>
<dbReference type="Gene3D" id="3.30.420.40">
    <property type="match status" value="2"/>
</dbReference>
<dbReference type="InterPro" id="IPR003494">
    <property type="entry name" value="SHS2_FtsA"/>
</dbReference>
<dbReference type="InterPro" id="IPR050696">
    <property type="entry name" value="FtsA/MreB"/>
</dbReference>
<proteinExistence type="predicted"/>
<comment type="caution">
    <text evidence="2">The sequence shown here is derived from an EMBL/GenBank/DDBJ whole genome shotgun (WGS) entry which is preliminary data.</text>
</comment>
<evidence type="ECO:0000259" key="1">
    <source>
        <dbReference type="SMART" id="SM00842"/>
    </source>
</evidence>
<dbReference type="AlphaFoldDB" id="A0A1G2V5S9"/>
<accession>A0A1G2V5S9</accession>
<feature type="non-terminal residue" evidence="2">
    <location>
        <position position="1"/>
    </location>
</feature>
<dbReference type="STRING" id="1802782.A2544_01205"/>
<sequence length="332" mass="35616">KMAGLKVKRAYVSFGGIGLGSVTASGSVVISRADREITDRDISLALEAAEAAIPPAISINKKIINTVPIEYKIDGQTVWGQALGLKAEKLEVKALFITCLEHHLNSLISTIEMIGLEVVDIVASPVALSFVTLSKKQKRVGCLLIDLGAETLSMVVFENNNLISLAVFPVGSDDITNDIALGLKISPAEAENVKLGSDRRLTYSKKKLDEIVKARLSDCFELIERHLKSIGRNGLLPAGVIIAGGGAATSEIKSMAENSLKLPTQLAEVYLGNTTEGKTKDRTWAVAYGLLIVGFNTDGAGHSLGIRNGFLIKEGGRRWGRIVSHWISQFLP</sequence>
<dbReference type="Pfam" id="PF02491">
    <property type="entry name" value="SHS2_FTSA"/>
    <property type="match status" value="1"/>
</dbReference>
<dbReference type="InterPro" id="IPR043129">
    <property type="entry name" value="ATPase_NBD"/>
</dbReference>
<dbReference type="EMBL" id="MHWZ01000033">
    <property type="protein sequence ID" value="OHB16983.1"/>
    <property type="molecule type" value="Genomic_DNA"/>
</dbReference>
<evidence type="ECO:0000313" key="2">
    <source>
        <dbReference type="EMBL" id="OHB16983.1"/>
    </source>
</evidence>
<dbReference type="PANTHER" id="PTHR32432:SF4">
    <property type="entry name" value="CELL DIVISION PROTEIN FTSA"/>
    <property type="match status" value="1"/>
</dbReference>
<feature type="domain" description="SHS2" evidence="1">
    <location>
        <begin position="1"/>
        <end position="132"/>
    </location>
</feature>
<dbReference type="SMART" id="SM00842">
    <property type="entry name" value="FtsA"/>
    <property type="match status" value="1"/>
</dbReference>
<organism evidence="2 3">
    <name type="scientific">Candidatus Zambryskibacteria bacterium RIFOXYD2_FULL_43_10</name>
    <dbReference type="NCBI Taxonomy" id="1802782"/>
    <lineage>
        <taxon>Bacteria</taxon>
        <taxon>Candidatus Zambryskiibacteriota</taxon>
    </lineage>
</organism>
<dbReference type="Proteomes" id="UP000176868">
    <property type="component" value="Unassembled WGS sequence"/>
</dbReference>
<reference evidence="2 3" key="1">
    <citation type="journal article" date="2016" name="Nat. Commun.">
        <title>Thousands of microbial genomes shed light on interconnected biogeochemical processes in an aquifer system.</title>
        <authorList>
            <person name="Anantharaman K."/>
            <person name="Brown C.T."/>
            <person name="Hug L.A."/>
            <person name="Sharon I."/>
            <person name="Castelle C.J."/>
            <person name="Probst A.J."/>
            <person name="Thomas B.C."/>
            <person name="Singh A."/>
            <person name="Wilkins M.J."/>
            <person name="Karaoz U."/>
            <person name="Brodie E.L."/>
            <person name="Williams K.H."/>
            <person name="Hubbard S.S."/>
            <person name="Banfield J.F."/>
        </authorList>
    </citation>
    <scope>NUCLEOTIDE SEQUENCE [LARGE SCALE GENOMIC DNA]</scope>
</reference>